<gene>
    <name evidence="2" type="ORF">LCGC14_2294930</name>
</gene>
<dbReference type="AlphaFoldDB" id="A0A0F9CQ47"/>
<dbReference type="EMBL" id="LAZR01032229">
    <property type="protein sequence ID" value="KKL51493.1"/>
    <property type="molecule type" value="Genomic_DNA"/>
</dbReference>
<organism evidence="2">
    <name type="scientific">marine sediment metagenome</name>
    <dbReference type="NCBI Taxonomy" id="412755"/>
    <lineage>
        <taxon>unclassified sequences</taxon>
        <taxon>metagenomes</taxon>
        <taxon>ecological metagenomes</taxon>
    </lineage>
</organism>
<dbReference type="InterPro" id="IPR041657">
    <property type="entry name" value="HTH_17"/>
</dbReference>
<proteinExistence type="predicted"/>
<comment type="caution">
    <text evidence="2">The sequence shown here is derived from an EMBL/GenBank/DDBJ whole genome shotgun (WGS) entry which is preliminary data.</text>
</comment>
<evidence type="ECO:0000259" key="1">
    <source>
        <dbReference type="Pfam" id="PF12728"/>
    </source>
</evidence>
<feature type="domain" description="Helix-turn-helix" evidence="1">
    <location>
        <begin position="15"/>
        <end position="65"/>
    </location>
</feature>
<reference evidence="2" key="1">
    <citation type="journal article" date="2015" name="Nature">
        <title>Complex archaea that bridge the gap between prokaryotes and eukaryotes.</title>
        <authorList>
            <person name="Spang A."/>
            <person name="Saw J.H."/>
            <person name="Jorgensen S.L."/>
            <person name="Zaremba-Niedzwiedzka K."/>
            <person name="Martijn J."/>
            <person name="Lind A.E."/>
            <person name="van Eijk R."/>
            <person name="Schleper C."/>
            <person name="Guy L."/>
            <person name="Ettema T.J."/>
        </authorList>
    </citation>
    <scope>NUCLEOTIDE SEQUENCE</scope>
</reference>
<protein>
    <recommendedName>
        <fullName evidence="1">Helix-turn-helix domain-containing protein</fullName>
    </recommendedName>
</protein>
<dbReference type="Pfam" id="PF12728">
    <property type="entry name" value="HTH_17"/>
    <property type="match status" value="1"/>
</dbReference>
<sequence>MNRKDKAGSIVIPHMYTPDELATSLRIDKRELMKMRKEGRGPKPLYISSRVVRYPSTSVEEYLNASSMGRDYRWDPKLYCRPKVWGAPGPEDSEA</sequence>
<evidence type="ECO:0000313" key="2">
    <source>
        <dbReference type="EMBL" id="KKL51493.1"/>
    </source>
</evidence>
<accession>A0A0F9CQ47</accession>
<name>A0A0F9CQ47_9ZZZZ</name>